<dbReference type="InterPro" id="IPR043136">
    <property type="entry name" value="B30.2/SPRY_sf"/>
</dbReference>
<evidence type="ECO:0000259" key="3">
    <source>
        <dbReference type="PROSITE" id="PS50188"/>
    </source>
</evidence>
<organism evidence="6 8">
    <name type="scientific">Adineta ricciae</name>
    <name type="common">Rotifer</name>
    <dbReference type="NCBI Taxonomy" id="249248"/>
    <lineage>
        <taxon>Eukaryota</taxon>
        <taxon>Metazoa</taxon>
        <taxon>Spiralia</taxon>
        <taxon>Gnathifera</taxon>
        <taxon>Rotifera</taxon>
        <taxon>Eurotatoria</taxon>
        <taxon>Bdelloidea</taxon>
        <taxon>Adinetida</taxon>
        <taxon>Adinetidae</taxon>
        <taxon>Adineta</taxon>
    </lineage>
</organism>
<dbReference type="InterPro" id="IPR042469">
    <property type="entry name" value="HECTD3"/>
</dbReference>
<dbReference type="GO" id="GO:0004842">
    <property type="term" value="F:ubiquitin-protein transferase activity"/>
    <property type="evidence" value="ECO:0007669"/>
    <property type="project" value="InterPro"/>
</dbReference>
<reference evidence="6" key="1">
    <citation type="submission" date="2021-02" db="EMBL/GenBank/DDBJ databases">
        <authorList>
            <person name="Nowell W R."/>
        </authorList>
    </citation>
    <scope>NUCLEOTIDE SEQUENCE</scope>
</reference>
<dbReference type="Gene3D" id="3.30.2160.10">
    <property type="entry name" value="Hect, E3 ligase catalytic domain"/>
    <property type="match status" value="1"/>
</dbReference>
<gene>
    <name evidence="6" type="ORF">EDS130_LOCUS12378</name>
    <name evidence="5" type="ORF">XAT740_LOCUS10279</name>
</gene>
<dbReference type="InterPro" id="IPR001870">
    <property type="entry name" value="B30.2/SPRY"/>
</dbReference>
<dbReference type="Pfam" id="PF00632">
    <property type="entry name" value="HECT"/>
    <property type="match status" value="1"/>
</dbReference>
<evidence type="ECO:0000313" key="8">
    <source>
        <dbReference type="Proteomes" id="UP000663852"/>
    </source>
</evidence>
<comment type="caution">
    <text evidence="6">The sequence shown here is derived from an EMBL/GenBank/DDBJ whole genome shotgun (WGS) entry which is preliminary data.</text>
</comment>
<dbReference type="PROSITE" id="PS50188">
    <property type="entry name" value="B302_SPRY"/>
    <property type="match status" value="1"/>
</dbReference>
<name>A0A814DAG7_ADIRI</name>
<evidence type="ECO:0000313" key="5">
    <source>
        <dbReference type="EMBL" id="CAF0943984.1"/>
    </source>
</evidence>
<dbReference type="PANTHER" id="PTHR46654:SF1">
    <property type="entry name" value="E3 UBIQUITIN-PROTEIN LIGASE HECTD3"/>
    <property type="match status" value="1"/>
</dbReference>
<protein>
    <submittedName>
        <fullName evidence="6">Uncharacterized protein</fullName>
    </submittedName>
</protein>
<evidence type="ECO:0000256" key="2">
    <source>
        <dbReference type="PROSITE-ProRule" id="PRU00104"/>
    </source>
</evidence>
<dbReference type="SUPFAM" id="SSF49899">
    <property type="entry name" value="Concanavalin A-like lectins/glucanases"/>
    <property type="match status" value="1"/>
</dbReference>
<dbReference type="InterPro" id="IPR035983">
    <property type="entry name" value="Hect_E3_ubiquitin_ligase"/>
</dbReference>
<dbReference type="InterPro" id="IPR013320">
    <property type="entry name" value="ConA-like_dom_sf"/>
</dbReference>
<proteinExistence type="predicted"/>
<dbReference type="Gene3D" id="3.90.1750.10">
    <property type="entry name" value="Hect, E3 ligase catalytic domains"/>
    <property type="match status" value="1"/>
</dbReference>
<feature type="domain" description="HECT" evidence="4">
    <location>
        <begin position="2704"/>
        <end position="2982"/>
    </location>
</feature>
<dbReference type="PROSITE" id="PS50237">
    <property type="entry name" value="HECT"/>
    <property type="match status" value="1"/>
</dbReference>
<dbReference type="Proteomes" id="UP000663852">
    <property type="component" value="Unassembled WGS sequence"/>
</dbReference>
<keyword evidence="7" id="KW-1185">Reference proteome</keyword>
<dbReference type="Proteomes" id="UP000663828">
    <property type="component" value="Unassembled WGS sequence"/>
</dbReference>
<dbReference type="Gene3D" id="2.60.120.920">
    <property type="match status" value="1"/>
</dbReference>
<dbReference type="InterPro" id="IPR000569">
    <property type="entry name" value="HECT_dom"/>
</dbReference>
<dbReference type="InterPro" id="IPR003877">
    <property type="entry name" value="SPRY_dom"/>
</dbReference>
<comment type="caution">
    <text evidence="2">Lacks conserved residue(s) required for the propagation of feature annotation.</text>
</comment>
<dbReference type="SUPFAM" id="SSF56204">
    <property type="entry name" value="Hect, E3 ligase catalytic domain"/>
    <property type="match status" value="1"/>
</dbReference>
<dbReference type="CDD" id="cd11709">
    <property type="entry name" value="SPRY"/>
    <property type="match status" value="1"/>
</dbReference>
<keyword evidence="1 2" id="KW-0833">Ubl conjugation pathway</keyword>
<feature type="domain" description="B30.2/SPRY" evidence="3">
    <location>
        <begin position="1393"/>
        <end position="1604"/>
    </location>
</feature>
<sequence>MDHPLFTIRLSTVETPTITSETIASSFNKDDISFFFPSQSSSNTIEFREQIRYYLLALVKSIHWKNITTEIDDILINDVIPAFAFRNERFREEMEYRQIHKQQFEQALMDKLQEDANTNTYTCTELSAISAIENSQAQKEKCQAEQLSYFTIQSLISILLVLFKSAEKNDPAIIHQILTLADQLCEQLPIRYFSSRNTLLLKSFEPLTNYIYQLSLTSDILISKQSTKILLIVSMAKRSFKDILSLMNKLIFNITDIYKIKRLIMQMNDVLTTTLAESKQSSNVEFASLTYLKSINSYPNDQLSTLSEHSLTGQFISSIILSHIDIENEIHSPIKQSKLSSISLEFHSDTFRDLFGNIEQLSVLLSTQSNQVIIQILTVCLRLFTTHLQILSECRDHMSTYTSNTELNKWFDLLFQLICNHNKELSMISEQASKALINVINLQNLSFDQKLILFQKYIMKNEHSTLIAQILVELNQSKTLFDWIEFLNTEMKESTTLDFLHWLIDLYFENKEKPVEEILLSLQQRLLYDLIEFCKNQGPSNGLLSVIVQYFTYILRKCLDQHIVAGQLLSSILIDLNTMVTTKEIFPCEFIYPIFTAVLPLLADYYLNNLDNDFLCCLIGQISHSLIVGTTEDSFEKKHQKKLQLPIFTGGCTIDENSDLLTSSLALYNPHQFEDSITNDKEFLMSVYNNTGDGARLLSAMKMQTEGEHHSLPKSIEQQVDDARAALFAVYLKFYRIDQSCLFSEHISIYEYANEIQTVFIITKSQGGNCDELCRQIRMKALFLLLTVGEDVSVVKIELEKDQATQQQHIYQSRLHDAIADFIYGEYSKRSTTIAEQQAEIDELDKCLRRQHQRALLRLITYRFIDMFLQKVLNRGDNDRSRATLLICLPYMRSSSLEWSYIANIFVANTRLKDEISRTYHSIIRFALTFIFQFDSLILNILYLLSFSYEPTDIYHLSNHGIVESFFHCFVSCVDYPNKKTSLTLQFTTFNWFRMFVLNLCENVDMEKSREISNETVQQQQQNFVFNTLIFNELKALKFAEQISSKNSLQNISIGWFLQPNDMNLCLNQYLVLLLQSFYVSKHVAPICATIEYLHEFIEIYQHNQSNVTRLLLIKILRHIVPYIVSDDEQFLSNTLNSIGEKMISQDIIAEFIAMYRTIMSTNCHLQLAARELVFNVIKLNLDLNSIDTLNQNQLLAALNIMGGYIEPYRLGSIVTCQTKKIFHNESSLGLIVEINEAEQKYLVQYLLTNETELVSIDQLRLQIDVPPPTSPSNEVDSILDSLGHFIETVPSDTDSLLLLQLKRQSISVLYSLLNDTSLIHVFMAKPYAAILAKLALPSSSEGESHRKPHRLRSYDRKHLEQYSLGFNAQSKSKETRNEIDTFIAYNGWRPYTSDGELEFLRRGRIGDERLPIAAMPRHCSDPSAIELCGMKHRFRGRIAPTKENTEATFPTYIVDNLQLSEGKWYYCVRLLVAQLIQIGWATYGFEPRGDHGVGDDQYSWSYDGSRAVFFNNGGYCGQFHDYHWKDNDICGCGIEIDGTNTKIKYWINGTFVGTAFEHDSFIPLTNVKCNLLPNGSSTTYFPAISLQNYSSTRCEIIVSPEDMDDCPLPHGYKPLLLPVSINMEKTLVSYPFSAYLVGDDSHDYFLRTSRNTLRDFVHQCHLQTSFSVDNQYLILSDNSNGFQLSIDNNETSSTTISFDFQIIPQDQQSNFVLFTFDLLEIKWDVTPKKCRCVVIFSPQDMHIKVRINHTSRTFSHTFQYETITNFNLCILPGVAGKINNVAVWKYTLSEEDIRCLFTYSLSYVAHDYRHLLESRKQVATISFHKNQREFPDEILIPFTESYTKELWIERQRQADNDEEKYFKSNDDEDYSTVELFGNKTHLIFNKSLYEWSKYILAVELSVPCWPNIGEELALIYINSRFWIFINDRGKICVENDGTKSESDSSIIPNEYFRVLISLQNDSFQVYLNNRLEILTEVTKYQFHVQSRRIFLFRELNPTKNTTSDDTLRISFKSLTYLNRSMPIDQLQSAITTTSLILNIQATFVGMGYKPSWIQSVIAANPMADISTIHSLLHQQKTQFMKRDCENEQKRYLNILSQLEDLTPSPNVQMDFKDNWFSKSVENLHIGNNINTWMRHDSTMINDKSKFYKLFDVNELTANQESVHYSHEDLSSEQLLENHIACEHGLITVYARETILNMFQVWSTGQLTLFPIEKFGDYTFLIELLKLLDHIADPYKQKATRVRPIVNSILKHEIKHLPQYIDVNDLQKQAPLLYHLERFVKMQSIACTLKPSPEQNVKFLWKTLEHFLEILTDKSALLFRLFLLIPEHQSKINILHIFTALLQTSKCIQITPNIQQFVLHLLIELSSDKIVISTNAKSKFEFALRDLLFVLLARQKKQSSKEDNYIEIYQSKLPGDTQRLFDSIDLIIAWTDGKSLPEFFFIQWEQLFREDSTPSDEDMIRSHNCFSLIANQELIRFMNGYTLVKDNSFFDFLATLPRESEPNPVFYKNYFVLSRIPADAIRARTTYVYVLNKIIKKSLFTLDFNQSEGQSILTDYILSIKSYLLISTKFHLFNVSLEQTSTDSISTLQSVYFDTVQASTAKENSKSSMFYQAYQQLHSNAHILFRRLNKQLWCSQYLDMHSTNTSGHYHDSIMRICSDICSTRLPLFILCSNGRRNRGSNRDCWIPNVFPPHQPIPKNLQKQYRFVGQLLGMAIRKKHYLNIKFPTLVWKYLLKKKISMKDIEAVDNQSFTFLNEVEKNVEQIKAHNGEKDVESLFISATNGLRFDIISSSEQTYELIPGGSNISITMANFDHFCSCYRHYRLHEFDRQISCIREGLHSVIPYYYLSLFTANELEEAVCGKDRIDIELLKRNTCYTAGYEPDSPTIELFWKVLTESFTGDQKNLFLRFVWERSTLPIHDEDFQPKFTIAKLHVSEEQQIDRTLPRSHASFFTIELPPYSSNEVMYERLNYAISSSSSIDSDGLFNNNV</sequence>
<dbReference type="EMBL" id="CAJNOR010000545">
    <property type="protein sequence ID" value="CAF0943984.1"/>
    <property type="molecule type" value="Genomic_DNA"/>
</dbReference>
<accession>A0A814DAG7</accession>
<dbReference type="Pfam" id="PF00622">
    <property type="entry name" value="SPRY"/>
    <property type="match status" value="1"/>
</dbReference>
<dbReference type="OrthoDB" id="239701at2759"/>
<evidence type="ECO:0000259" key="4">
    <source>
        <dbReference type="PROSITE" id="PS50237"/>
    </source>
</evidence>
<evidence type="ECO:0000313" key="7">
    <source>
        <dbReference type="Proteomes" id="UP000663828"/>
    </source>
</evidence>
<dbReference type="PANTHER" id="PTHR46654">
    <property type="entry name" value="E3 UBIQUITIN-PROTEIN LIGASE HECTD3"/>
    <property type="match status" value="1"/>
</dbReference>
<evidence type="ECO:0000313" key="6">
    <source>
        <dbReference type="EMBL" id="CAF0951782.1"/>
    </source>
</evidence>
<dbReference type="SMART" id="SM00119">
    <property type="entry name" value="HECTc"/>
    <property type="match status" value="1"/>
</dbReference>
<dbReference type="Gene3D" id="3.30.2410.10">
    <property type="entry name" value="Hect, E3 ligase catalytic domain"/>
    <property type="match status" value="1"/>
</dbReference>
<dbReference type="EMBL" id="CAJNOJ010000047">
    <property type="protein sequence ID" value="CAF0951782.1"/>
    <property type="molecule type" value="Genomic_DNA"/>
</dbReference>
<evidence type="ECO:0000256" key="1">
    <source>
        <dbReference type="ARBA" id="ARBA00022786"/>
    </source>
</evidence>